<dbReference type="InterPro" id="IPR036704">
    <property type="entry name" value="RraA/RraA-like_sf"/>
</dbReference>
<organism evidence="6 7">
    <name type="scientific">Achromobacter kerstersii</name>
    <dbReference type="NCBI Taxonomy" id="1353890"/>
    <lineage>
        <taxon>Bacteria</taxon>
        <taxon>Pseudomonadati</taxon>
        <taxon>Pseudomonadota</taxon>
        <taxon>Betaproteobacteria</taxon>
        <taxon>Burkholderiales</taxon>
        <taxon>Alcaligenaceae</taxon>
        <taxon>Achromobacter</taxon>
    </lineage>
</organism>
<dbReference type="GO" id="GO:0046872">
    <property type="term" value="F:metal ion binding"/>
    <property type="evidence" value="ECO:0007669"/>
    <property type="project" value="UniProtKB-KW"/>
</dbReference>
<feature type="binding site" evidence="5">
    <location>
        <position position="116"/>
    </location>
    <ligand>
        <name>Mg(2+)</name>
        <dbReference type="ChEBI" id="CHEBI:18420"/>
    </ligand>
</feature>
<evidence type="ECO:0000256" key="3">
    <source>
        <dbReference type="ARBA" id="ARBA00029596"/>
    </source>
</evidence>
<dbReference type="RefSeq" id="WP_175171093.1">
    <property type="nucleotide sequence ID" value="NZ_CADIJQ010000009.1"/>
</dbReference>
<dbReference type="CDD" id="cd16841">
    <property type="entry name" value="RraA_family"/>
    <property type="match status" value="1"/>
</dbReference>
<dbReference type="PANTHER" id="PTHR33254">
    <property type="entry name" value="4-HYDROXY-4-METHYL-2-OXOGLUTARATE ALDOLASE 3-RELATED"/>
    <property type="match status" value="1"/>
</dbReference>
<keyword evidence="5" id="KW-0479">Metal-binding</keyword>
<dbReference type="PANTHER" id="PTHR33254:SF4">
    <property type="entry name" value="4-HYDROXY-4-METHYL-2-OXOGLUTARATE ALDOLASE 3-RELATED"/>
    <property type="match status" value="1"/>
</dbReference>
<comment type="cofactor">
    <cofactor evidence="1">
        <name>a divalent metal cation</name>
        <dbReference type="ChEBI" id="CHEBI:60240"/>
    </cofactor>
</comment>
<dbReference type="SUPFAM" id="SSF89562">
    <property type="entry name" value="RraA-like"/>
    <property type="match status" value="1"/>
</dbReference>
<dbReference type="Proteomes" id="UP000494269">
    <property type="component" value="Unassembled WGS sequence"/>
</dbReference>
<dbReference type="EMBL" id="CADIJQ010000009">
    <property type="protein sequence ID" value="CAB3730448.1"/>
    <property type="molecule type" value="Genomic_DNA"/>
</dbReference>
<keyword evidence="5" id="KW-0460">Magnesium</keyword>
<evidence type="ECO:0000313" key="6">
    <source>
        <dbReference type="EMBL" id="CAB3730448.1"/>
    </source>
</evidence>
<accession>A0A6S7AFU0</accession>
<evidence type="ECO:0000256" key="1">
    <source>
        <dbReference type="ARBA" id="ARBA00001968"/>
    </source>
</evidence>
<comment type="cofactor">
    <cofactor evidence="5">
        <name>Mg(2+)</name>
        <dbReference type="ChEBI" id="CHEBI:18420"/>
    </cofactor>
</comment>
<feature type="binding site" evidence="5">
    <location>
        <begin position="93"/>
        <end position="96"/>
    </location>
    <ligand>
        <name>substrate</name>
    </ligand>
</feature>
<evidence type="ECO:0000313" key="7">
    <source>
        <dbReference type="Proteomes" id="UP000494269"/>
    </source>
</evidence>
<dbReference type="InterPro" id="IPR005493">
    <property type="entry name" value="RraA/RraA-like"/>
</dbReference>
<evidence type="ECO:0000256" key="5">
    <source>
        <dbReference type="PIRSR" id="PIRSR605493-1"/>
    </source>
</evidence>
<keyword evidence="7" id="KW-1185">Reference proteome</keyword>
<evidence type="ECO:0000256" key="2">
    <source>
        <dbReference type="ARBA" id="ARBA00016549"/>
    </source>
</evidence>
<sequence>MYLINSLPAQVPPDDLALLLKAEPATIGHFRSAGFLRADIRAHQQDVRVAGTAVTVRMPGIDGGILHYAMGCVRPGDVLVIDRCGEAVTAALGGAMAYAAKQAGVAAIIVDGLVTDLGELRQHGVPVWSKGPSPVTTRLLGHDGGFCCAISCGGVAVQPGDAVLADENGVLILAPQDVRAEAQRAIEFQTNEQATLARLRAGEKFPDIVGSRAVIDRAIAAGRAYAAAQTQGEPS</sequence>
<dbReference type="Pfam" id="PF03737">
    <property type="entry name" value="RraA-like"/>
    <property type="match status" value="1"/>
</dbReference>
<reference evidence="6 7" key="1">
    <citation type="submission" date="2020-04" db="EMBL/GenBank/DDBJ databases">
        <authorList>
            <person name="De Canck E."/>
        </authorList>
    </citation>
    <scope>NUCLEOTIDE SEQUENCE [LARGE SCALE GENOMIC DNA]</scope>
    <source>
        <strain evidence="6 7">LMG 3441</strain>
    </source>
</reference>
<gene>
    <name evidence="6" type="ORF">LMG3441_04618</name>
</gene>
<name>A0A6S7AFU0_9BURK</name>
<dbReference type="AlphaFoldDB" id="A0A6S7AFU0"/>
<proteinExistence type="predicted"/>
<dbReference type="Gene3D" id="3.50.30.40">
    <property type="entry name" value="Ribonuclease E inhibitor RraA/RraA-like"/>
    <property type="match status" value="1"/>
</dbReference>
<protein>
    <recommendedName>
        <fullName evidence="2">Putative 4-hydroxy-4-methyl-2-oxoglutarate aldolase</fullName>
    </recommendedName>
    <alternativeName>
        <fullName evidence="3">Regulator of ribonuclease activity homolog</fullName>
    </alternativeName>
    <alternativeName>
        <fullName evidence="4">RraA-like protein</fullName>
    </alternativeName>
</protein>
<evidence type="ECO:0000256" key="4">
    <source>
        <dbReference type="ARBA" id="ARBA00030169"/>
    </source>
</evidence>